<organism evidence="2 3">
    <name type="scientific">Araneus ventricosus</name>
    <name type="common">Orbweaver spider</name>
    <name type="synonym">Epeira ventricosa</name>
    <dbReference type="NCBI Taxonomy" id="182803"/>
    <lineage>
        <taxon>Eukaryota</taxon>
        <taxon>Metazoa</taxon>
        <taxon>Ecdysozoa</taxon>
        <taxon>Arthropoda</taxon>
        <taxon>Chelicerata</taxon>
        <taxon>Arachnida</taxon>
        <taxon>Araneae</taxon>
        <taxon>Araneomorphae</taxon>
        <taxon>Entelegynae</taxon>
        <taxon>Araneoidea</taxon>
        <taxon>Araneidae</taxon>
        <taxon>Araneus</taxon>
    </lineage>
</organism>
<name>A0A4Y2TP10_ARAVE</name>
<reference evidence="2 3" key="1">
    <citation type="journal article" date="2019" name="Sci. Rep.">
        <title>Orb-weaving spider Araneus ventricosus genome elucidates the spidroin gene catalogue.</title>
        <authorList>
            <person name="Kono N."/>
            <person name="Nakamura H."/>
            <person name="Ohtoshi R."/>
            <person name="Moran D.A.P."/>
            <person name="Shinohara A."/>
            <person name="Yoshida Y."/>
            <person name="Fujiwara M."/>
            <person name="Mori M."/>
            <person name="Tomita M."/>
            <person name="Arakawa K."/>
        </authorList>
    </citation>
    <scope>NUCLEOTIDE SEQUENCE [LARGE SCALE GENOMIC DNA]</scope>
</reference>
<proteinExistence type="predicted"/>
<comment type="caution">
    <text evidence="2">The sequence shown here is derived from an EMBL/GenBank/DDBJ whole genome shotgun (WGS) entry which is preliminary data.</text>
</comment>
<sequence>MFRKTLYSQSIKVFQVPAFWPLQTNCRGTLTCACCAVAGHESTAVEKCINCQDKHTSFSRSCPKWELEKEIVTPKFKNISFPEARRLVKVQTKIEVSPVLLRFQILRKTGPDRNLKLHKLKKAKRGLSQKDIPANLKKSAHKDSVVLGLADRGTVHKDLLSIFGGVLQVPDFQLDPSEEDEDLQMNCDVSATSPCVPPPSQTPTLS</sequence>
<dbReference type="AlphaFoldDB" id="A0A4Y2TP10"/>
<dbReference type="OrthoDB" id="6435956at2759"/>
<gene>
    <name evidence="2" type="ORF">AVEN_27093_1</name>
</gene>
<accession>A0A4Y2TP10</accession>
<evidence type="ECO:0000313" key="3">
    <source>
        <dbReference type="Proteomes" id="UP000499080"/>
    </source>
</evidence>
<evidence type="ECO:0000256" key="1">
    <source>
        <dbReference type="SAM" id="MobiDB-lite"/>
    </source>
</evidence>
<dbReference type="EMBL" id="BGPR01030049">
    <property type="protein sequence ID" value="GBO02278.1"/>
    <property type="molecule type" value="Genomic_DNA"/>
</dbReference>
<feature type="compositionally biased region" description="Pro residues" evidence="1">
    <location>
        <begin position="195"/>
        <end position="206"/>
    </location>
</feature>
<dbReference type="Proteomes" id="UP000499080">
    <property type="component" value="Unassembled WGS sequence"/>
</dbReference>
<protein>
    <submittedName>
        <fullName evidence="2">Uncharacterized protein</fullName>
    </submittedName>
</protein>
<keyword evidence="3" id="KW-1185">Reference proteome</keyword>
<evidence type="ECO:0000313" key="2">
    <source>
        <dbReference type="EMBL" id="GBO02278.1"/>
    </source>
</evidence>
<feature type="region of interest" description="Disordered" evidence="1">
    <location>
        <begin position="178"/>
        <end position="206"/>
    </location>
</feature>